<evidence type="ECO:0000313" key="2">
    <source>
        <dbReference type="Proteomes" id="UP000262969"/>
    </source>
</evidence>
<name>A0A3D2X1G0_9FIRM</name>
<dbReference type="EMBL" id="DPVV01000034">
    <property type="protein sequence ID" value="HCL00981.1"/>
    <property type="molecule type" value="Genomic_DNA"/>
</dbReference>
<comment type="caution">
    <text evidence="1">The sequence shown here is derived from an EMBL/GenBank/DDBJ whole genome shotgun (WGS) entry which is preliminary data.</text>
</comment>
<proteinExistence type="predicted"/>
<evidence type="ECO:0000313" key="1">
    <source>
        <dbReference type="EMBL" id="HCL00981.1"/>
    </source>
</evidence>
<accession>A0A3D2X1G0</accession>
<gene>
    <name evidence="1" type="ORF">DHW61_00910</name>
</gene>
<protein>
    <submittedName>
        <fullName evidence="1">Uncharacterized protein</fullName>
    </submittedName>
</protein>
<organism evidence="1 2">
    <name type="scientific">Lachnoclostridium phytofermentans</name>
    <dbReference type="NCBI Taxonomy" id="66219"/>
    <lineage>
        <taxon>Bacteria</taxon>
        <taxon>Bacillati</taxon>
        <taxon>Bacillota</taxon>
        <taxon>Clostridia</taxon>
        <taxon>Lachnospirales</taxon>
        <taxon>Lachnospiraceae</taxon>
    </lineage>
</organism>
<sequence length="182" mass="21445">MYPDLYITNYCDKRCKPFHNLTQLTESEAFLLATDLSQHVESSFTSFSRFQKSDFPGYYKKRVRTEKWLYDSFLKLGGKPKNSSPLYFVLGESTYLDSWYKNGRKTQLLLDDISQTEISFTIGDSMGIIDSDNRLEPLNKDMLHDFLLEKSQDISSFLNDLNKNNRYIEVQLWNDSYLTYLK</sequence>
<dbReference type="AlphaFoldDB" id="A0A3D2X1G0"/>
<dbReference type="Proteomes" id="UP000262969">
    <property type="component" value="Unassembled WGS sequence"/>
</dbReference>
<reference evidence="1 2" key="1">
    <citation type="journal article" date="2018" name="Nat. Biotechnol.">
        <title>A standardized bacterial taxonomy based on genome phylogeny substantially revises the tree of life.</title>
        <authorList>
            <person name="Parks D.H."/>
            <person name="Chuvochina M."/>
            <person name="Waite D.W."/>
            <person name="Rinke C."/>
            <person name="Skarshewski A."/>
            <person name="Chaumeil P.A."/>
            <person name="Hugenholtz P."/>
        </authorList>
    </citation>
    <scope>NUCLEOTIDE SEQUENCE [LARGE SCALE GENOMIC DNA]</scope>
    <source>
        <strain evidence="1">UBA11728</strain>
    </source>
</reference>